<reference evidence="4 5" key="1">
    <citation type="submission" date="2017-02" db="EMBL/GenBank/DDBJ databases">
        <authorList>
            <person name="Peterson S.W."/>
        </authorList>
    </citation>
    <scope>NUCLEOTIDE SEQUENCE [LARGE SCALE GENOMIC DNA]</scope>
    <source>
        <strain evidence="4 5">DSM 22899</strain>
    </source>
</reference>
<keyword evidence="5" id="KW-1185">Reference proteome</keyword>
<keyword evidence="1" id="KW-0812">Transmembrane</keyword>
<dbReference type="GO" id="GO:0016989">
    <property type="term" value="F:sigma factor antagonist activity"/>
    <property type="evidence" value="ECO:0007669"/>
    <property type="project" value="TreeGrafter"/>
</dbReference>
<accession>A0A1T5A024</accession>
<feature type="domain" description="FecR protein" evidence="2">
    <location>
        <begin position="106"/>
        <end position="202"/>
    </location>
</feature>
<evidence type="ECO:0000313" key="5">
    <source>
        <dbReference type="Proteomes" id="UP000190541"/>
    </source>
</evidence>
<keyword evidence="1" id="KW-1133">Transmembrane helix</keyword>
<feature type="transmembrane region" description="Helical" evidence="1">
    <location>
        <begin position="63"/>
        <end position="85"/>
    </location>
</feature>
<organism evidence="4 5">
    <name type="scientific">Parapedobacter luteus</name>
    <dbReference type="NCBI Taxonomy" id="623280"/>
    <lineage>
        <taxon>Bacteria</taxon>
        <taxon>Pseudomonadati</taxon>
        <taxon>Bacteroidota</taxon>
        <taxon>Sphingobacteriia</taxon>
        <taxon>Sphingobacteriales</taxon>
        <taxon>Sphingobacteriaceae</taxon>
        <taxon>Parapedobacter</taxon>
    </lineage>
</organism>
<dbReference type="PANTHER" id="PTHR30273">
    <property type="entry name" value="PERIPLASMIC SIGNAL SENSOR AND SIGMA FACTOR ACTIVATOR FECR-RELATED"/>
    <property type="match status" value="1"/>
</dbReference>
<proteinExistence type="predicted"/>
<evidence type="ECO:0000256" key="1">
    <source>
        <dbReference type="SAM" id="Phobius"/>
    </source>
</evidence>
<dbReference type="PIRSF" id="PIRSF018266">
    <property type="entry name" value="FecR"/>
    <property type="match status" value="1"/>
</dbReference>
<gene>
    <name evidence="4" type="ORF">SAMN05660226_00363</name>
</gene>
<dbReference type="EMBL" id="FUYS01000001">
    <property type="protein sequence ID" value="SKB28318.1"/>
    <property type="molecule type" value="Genomic_DNA"/>
</dbReference>
<keyword evidence="1" id="KW-0472">Membrane</keyword>
<dbReference type="Pfam" id="PF16344">
    <property type="entry name" value="FecR_C"/>
    <property type="match status" value="1"/>
</dbReference>
<evidence type="ECO:0000313" key="4">
    <source>
        <dbReference type="EMBL" id="SKB28318.1"/>
    </source>
</evidence>
<dbReference type="InterPro" id="IPR032508">
    <property type="entry name" value="FecR_C"/>
</dbReference>
<dbReference type="Gene3D" id="2.60.120.1440">
    <property type="match status" value="1"/>
</dbReference>
<dbReference type="STRING" id="623280.SAMN05660226_00363"/>
<dbReference type="InterPro" id="IPR012373">
    <property type="entry name" value="Ferrdict_sens_TM"/>
</dbReference>
<evidence type="ECO:0000259" key="3">
    <source>
        <dbReference type="Pfam" id="PF16344"/>
    </source>
</evidence>
<dbReference type="PANTHER" id="PTHR30273:SF2">
    <property type="entry name" value="PROTEIN FECR"/>
    <property type="match status" value="1"/>
</dbReference>
<feature type="domain" description="Protein FecR C-terminal" evidence="3">
    <location>
        <begin position="250"/>
        <end position="316"/>
    </location>
</feature>
<dbReference type="InterPro" id="IPR006860">
    <property type="entry name" value="FecR"/>
</dbReference>
<sequence>MRDYLHDKLDKDQRKQVDEWFDSFGYGQDIEPLRDEEKVDRIHQALANRLQTHIKPPRRTTRLYGWFPKVAAAVLLMLMAAWWIWRPHERLENLQELSADLPPSFDTIRTDAGRMKRVVLPDQSVIWLNASTQIHYSSRHFEQHRELVIDHGEAFFEVTKNPDNPFIVHSGAVSTEVLGTSFNVKSYPELDYVSVHVKTGQVSVSAQNGIQLDTVAAGHGLKYHKEGKAFQADDRFAADAGSWMEGRTLLDNATFAELALVMQHRFGVTLQTRLPEASHFRYTMTILQQTPLDETMRLICDIHQTNYRRQGNEITIY</sequence>
<protein>
    <submittedName>
        <fullName evidence="4">FecR family protein</fullName>
    </submittedName>
</protein>
<name>A0A1T5A024_9SPHI</name>
<evidence type="ECO:0000259" key="2">
    <source>
        <dbReference type="Pfam" id="PF04773"/>
    </source>
</evidence>
<dbReference type="Proteomes" id="UP000190541">
    <property type="component" value="Unassembled WGS sequence"/>
</dbReference>
<dbReference type="Gene3D" id="3.55.50.30">
    <property type="match status" value="1"/>
</dbReference>
<dbReference type="AlphaFoldDB" id="A0A1T5A024"/>
<dbReference type="Pfam" id="PF04773">
    <property type="entry name" value="FecR"/>
    <property type="match status" value="1"/>
</dbReference>